<dbReference type="EMBL" id="ML977561">
    <property type="protein sequence ID" value="KAF2005964.1"/>
    <property type="molecule type" value="Genomic_DNA"/>
</dbReference>
<reference evidence="2" key="1">
    <citation type="journal article" date="2020" name="Stud. Mycol.">
        <title>101 Dothideomycetes genomes: a test case for predicting lifestyles and emergence of pathogens.</title>
        <authorList>
            <person name="Haridas S."/>
            <person name="Albert R."/>
            <person name="Binder M."/>
            <person name="Bloem J."/>
            <person name="Labutti K."/>
            <person name="Salamov A."/>
            <person name="Andreopoulos B."/>
            <person name="Baker S."/>
            <person name="Barry K."/>
            <person name="Bills G."/>
            <person name="Bluhm B."/>
            <person name="Cannon C."/>
            <person name="Castanera R."/>
            <person name="Culley D."/>
            <person name="Daum C."/>
            <person name="Ezra D."/>
            <person name="Gonzalez J."/>
            <person name="Henrissat B."/>
            <person name="Kuo A."/>
            <person name="Liang C."/>
            <person name="Lipzen A."/>
            <person name="Lutzoni F."/>
            <person name="Magnuson J."/>
            <person name="Mondo S."/>
            <person name="Nolan M."/>
            <person name="Ohm R."/>
            <person name="Pangilinan J."/>
            <person name="Park H.-J."/>
            <person name="Ramirez L."/>
            <person name="Alfaro M."/>
            <person name="Sun H."/>
            <person name="Tritt A."/>
            <person name="Yoshinaga Y."/>
            <person name="Zwiers L.-H."/>
            <person name="Turgeon B."/>
            <person name="Goodwin S."/>
            <person name="Spatafora J."/>
            <person name="Crous P."/>
            <person name="Grigoriev I."/>
        </authorList>
    </citation>
    <scope>NUCLEOTIDE SEQUENCE</scope>
    <source>
        <strain evidence="2">CBS 123094</strain>
    </source>
</reference>
<name>A0A6A5WYB4_9PLEO</name>
<dbReference type="AlphaFoldDB" id="A0A6A5WYB4"/>
<protein>
    <submittedName>
        <fullName evidence="2">Uncharacterized protein</fullName>
    </submittedName>
</protein>
<feature type="region of interest" description="Disordered" evidence="1">
    <location>
        <begin position="146"/>
        <end position="169"/>
    </location>
</feature>
<organism evidence="2 3">
    <name type="scientific">Amniculicola lignicola CBS 123094</name>
    <dbReference type="NCBI Taxonomy" id="1392246"/>
    <lineage>
        <taxon>Eukaryota</taxon>
        <taxon>Fungi</taxon>
        <taxon>Dikarya</taxon>
        <taxon>Ascomycota</taxon>
        <taxon>Pezizomycotina</taxon>
        <taxon>Dothideomycetes</taxon>
        <taxon>Pleosporomycetidae</taxon>
        <taxon>Pleosporales</taxon>
        <taxon>Amniculicolaceae</taxon>
        <taxon>Amniculicola</taxon>
    </lineage>
</organism>
<sequence length="198" mass="20723">MSASKDPPKETPHGNTTPESEPNPSADTNPGLASDSAGLHSHDSALETLHRSGNSRDGFGGASSRYMRRMPYSAPQYSSRIREGGSNSENVDGGTQRGTSGRVTEDEITSAISSQELPIRGKKRMDEGLEQEGGGNTVLPIRLKASEEGGAGDEGCGERGGGNDEEHGGVEVEMKNGDEEVGDGDLFKASYLAGSRRG</sequence>
<feature type="region of interest" description="Disordered" evidence="1">
    <location>
        <begin position="1"/>
        <end position="121"/>
    </location>
</feature>
<keyword evidence="3" id="KW-1185">Reference proteome</keyword>
<feature type="compositionally biased region" description="Polar residues" evidence="1">
    <location>
        <begin position="13"/>
        <end position="28"/>
    </location>
</feature>
<dbReference type="Proteomes" id="UP000799779">
    <property type="component" value="Unassembled WGS sequence"/>
</dbReference>
<proteinExistence type="predicted"/>
<feature type="compositionally biased region" description="Basic and acidic residues" evidence="1">
    <location>
        <begin position="40"/>
        <end position="50"/>
    </location>
</feature>
<feature type="compositionally biased region" description="Polar residues" evidence="1">
    <location>
        <begin position="75"/>
        <end position="90"/>
    </location>
</feature>
<accession>A0A6A5WYB4</accession>
<evidence type="ECO:0000313" key="2">
    <source>
        <dbReference type="EMBL" id="KAF2005964.1"/>
    </source>
</evidence>
<feature type="compositionally biased region" description="Basic and acidic residues" evidence="1">
    <location>
        <begin position="1"/>
        <end position="12"/>
    </location>
</feature>
<evidence type="ECO:0000256" key="1">
    <source>
        <dbReference type="SAM" id="MobiDB-lite"/>
    </source>
</evidence>
<evidence type="ECO:0000313" key="3">
    <source>
        <dbReference type="Proteomes" id="UP000799779"/>
    </source>
</evidence>
<gene>
    <name evidence="2" type="ORF">P154DRAFT_570691</name>
</gene>